<comment type="caution">
    <text evidence="1">The sequence shown here is derived from an EMBL/GenBank/DDBJ whole genome shotgun (WGS) entry which is preliminary data.</text>
</comment>
<name>A0A9P7AX08_9AGAM</name>
<evidence type="ECO:0000313" key="1">
    <source>
        <dbReference type="EMBL" id="KAG1796618.1"/>
    </source>
</evidence>
<organism evidence="1 2">
    <name type="scientific">Suillus plorans</name>
    <dbReference type="NCBI Taxonomy" id="116603"/>
    <lineage>
        <taxon>Eukaryota</taxon>
        <taxon>Fungi</taxon>
        <taxon>Dikarya</taxon>
        <taxon>Basidiomycota</taxon>
        <taxon>Agaricomycotina</taxon>
        <taxon>Agaricomycetes</taxon>
        <taxon>Agaricomycetidae</taxon>
        <taxon>Boletales</taxon>
        <taxon>Suillineae</taxon>
        <taxon>Suillaceae</taxon>
        <taxon>Suillus</taxon>
    </lineage>
</organism>
<gene>
    <name evidence="1" type="ORF">HD556DRAFT_1441301</name>
</gene>
<proteinExistence type="predicted"/>
<accession>A0A9P7AX08</accession>
<reference evidence="1" key="1">
    <citation type="journal article" date="2020" name="New Phytol.">
        <title>Comparative genomics reveals dynamic genome evolution in host specialist ectomycorrhizal fungi.</title>
        <authorList>
            <person name="Lofgren L.A."/>
            <person name="Nguyen N.H."/>
            <person name="Vilgalys R."/>
            <person name="Ruytinx J."/>
            <person name="Liao H.L."/>
            <person name="Branco S."/>
            <person name="Kuo A."/>
            <person name="LaButti K."/>
            <person name="Lipzen A."/>
            <person name="Andreopoulos W."/>
            <person name="Pangilinan J."/>
            <person name="Riley R."/>
            <person name="Hundley H."/>
            <person name="Na H."/>
            <person name="Barry K."/>
            <person name="Grigoriev I.V."/>
            <person name="Stajich J.E."/>
            <person name="Kennedy P.G."/>
        </authorList>
    </citation>
    <scope>NUCLEOTIDE SEQUENCE</scope>
    <source>
        <strain evidence="1">S12</strain>
    </source>
</reference>
<keyword evidence="2" id="KW-1185">Reference proteome</keyword>
<dbReference type="GeneID" id="64600036"/>
<evidence type="ECO:0000313" key="2">
    <source>
        <dbReference type="Proteomes" id="UP000719766"/>
    </source>
</evidence>
<dbReference type="EMBL" id="JABBWE010000018">
    <property type="protein sequence ID" value="KAG1796618.1"/>
    <property type="molecule type" value="Genomic_DNA"/>
</dbReference>
<dbReference type="OrthoDB" id="3028948at2759"/>
<sequence length="233" mass="26363">MEEDCNVVSSSGIDSSPSLEKLSVNIEYIVLVSAPESLASSLFPIIYAAQLSLRSSNTGFVIVPSIHTIMPQFRLGGYFMDYSTARKVAEQLAIDITQGQGFADWDDQHMEWPFNDWLATNGRLNVKVAGMMSPETAIEGMLFVSTFLHIEDTDPGPLTETENDLAVRQWLEELGVLDGIQWISMPDTQRITLGGTQPRYRNIRFTCSTIEAHREQRLKCIRELRRRNEMQDK</sequence>
<dbReference type="Proteomes" id="UP000719766">
    <property type="component" value="Unassembled WGS sequence"/>
</dbReference>
<dbReference type="AlphaFoldDB" id="A0A9P7AX08"/>
<dbReference type="RefSeq" id="XP_041161975.1">
    <property type="nucleotide sequence ID" value="XM_041306272.1"/>
</dbReference>
<protein>
    <submittedName>
        <fullName evidence="1">Uncharacterized protein</fullName>
    </submittedName>
</protein>